<keyword evidence="2" id="KW-1185">Reference proteome</keyword>
<sequence>MQFESDERKFIKYLLQPFQLIEELVFAGFRGVTIPISEAYLFPGNVGWLLARIQIFEGFDDLSFGEWLAIPRKMHTKAVASFLPSFI</sequence>
<dbReference type="EMBL" id="BMIA01000006">
    <property type="protein sequence ID" value="GGH53189.1"/>
    <property type="molecule type" value="Genomic_DNA"/>
</dbReference>
<reference evidence="2" key="1">
    <citation type="journal article" date="2019" name="Int. J. Syst. Evol. Microbiol.">
        <title>The Global Catalogue of Microorganisms (GCM) 10K type strain sequencing project: providing services to taxonomists for standard genome sequencing and annotation.</title>
        <authorList>
            <consortium name="The Broad Institute Genomics Platform"/>
            <consortium name="The Broad Institute Genome Sequencing Center for Infectious Disease"/>
            <person name="Wu L."/>
            <person name="Ma J."/>
        </authorList>
    </citation>
    <scope>NUCLEOTIDE SEQUENCE [LARGE SCALE GENOMIC DNA]</scope>
    <source>
        <strain evidence="2">CGMCC 1.15288</strain>
    </source>
</reference>
<protein>
    <submittedName>
        <fullName evidence="1">Uncharacterized protein</fullName>
    </submittedName>
</protein>
<dbReference type="Proteomes" id="UP000600214">
    <property type="component" value="Unassembled WGS sequence"/>
</dbReference>
<evidence type="ECO:0000313" key="2">
    <source>
        <dbReference type="Proteomes" id="UP000600214"/>
    </source>
</evidence>
<comment type="caution">
    <text evidence="1">The sequence shown here is derived from an EMBL/GenBank/DDBJ whole genome shotgun (WGS) entry which is preliminary data.</text>
</comment>
<proteinExistence type="predicted"/>
<accession>A0ABQ1ZAP7</accession>
<gene>
    <name evidence="1" type="ORF">GCM10007423_58390</name>
</gene>
<evidence type="ECO:0000313" key="1">
    <source>
        <dbReference type="EMBL" id="GGH53189.1"/>
    </source>
</evidence>
<name>A0ABQ1ZAP7_9BACT</name>
<dbReference type="RefSeq" id="WP_188938860.1">
    <property type="nucleotide sequence ID" value="NZ_BMIA01000006.1"/>
</dbReference>
<organism evidence="1 2">
    <name type="scientific">Dyadobacter endophyticus</name>
    <dbReference type="NCBI Taxonomy" id="1749036"/>
    <lineage>
        <taxon>Bacteria</taxon>
        <taxon>Pseudomonadati</taxon>
        <taxon>Bacteroidota</taxon>
        <taxon>Cytophagia</taxon>
        <taxon>Cytophagales</taxon>
        <taxon>Spirosomataceae</taxon>
        <taxon>Dyadobacter</taxon>
    </lineage>
</organism>